<reference evidence="2" key="1">
    <citation type="submission" date="2025-08" db="UniProtKB">
        <authorList>
            <consortium name="Ensembl"/>
        </authorList>
    </citation>
    <scope>IDENTIFICATION</scope>
</reference>
<evidence type="ECO:0000313" key="2">
    <source>
        <dbReference type="Ensembl" id="ENSLCNP00005014436.1"/>
    </source>
</evidence>
<accession>A0A667GH25</accession>
<dbReference type="Ensembl" id="ENSLCNT00005016130.1">
    <property type="protein sequence ID" value="ENSLCNP00005014436.1"/>
    <property type="gene ID" value="ENSLCNG00005009462.1"/>
</dbReference>
<feature type="compositionally biased region" description="Basic and acidic residues" evidence="1">
    <location>
        <begin position="54"/>
        <end position="68"/>
    </location>
</feature>
<evidence type="ECO:0000256" key="1">
    <source>
        <dbReference type="SAM" id="MobiDB-lite"/>
    </source>
</evidence>
<dbReference type="Proteomes" id="UP000472241">
    <property type="component" value="Unplaced"/>
</dbReference>
<keyword evidence="3" id="KW-1185">Reference proteome</keyword>
<reference evidence="2" key="2">
    <citation type="submission" date="2025-09" db="UniProtKB">
        <authorList>
            <consortium name="Ensembl"/>
        </authorList>
    </citation>
    <scope>IDENTIFICATION</scope>
</reference>
<proteinExistence type="predicted"/>
<name>A0A667GH25_LYNCA</name>
<protein>
    <submittedName>
        <fullName evidence="2">Uncharacterized protein</fullName>
    </submittedName>
</protein>
<sequence length="68" mass="7597">MWLSVYRRPSLNHVPVLCIAPKSIYLCQLFTSSLCLSALYHIIDQSTLGGSGWGRERVGLEKESRSGD</sequence>
<evidence type="ECO:0000313" key="3">
    <source>
        <dbReference type="Proteomes" id="UP000472241"/>
    </source>
</evidence>
<dbReference type="AlphaFoldDB" id="A0A667GH25"/>
<organism evidence="2 3">
    <name type="scientific">Lynx canadensis</name>
    <name type="common">Canada lynx</name>
    <name type="synonym">Felis canadensis</name>
    <dbReference type="NCBI Taxonomy" id="61383"/>
    <lineage>
        <taxon>Eukaryota</taxon>
        <taxon>Metazoa</taxon>
        <taxon>Chordata</taxon>
        <taxon>Craniata</taxon>
        <taxon>Vertebrata</taxon>
        <taxon>Euteleostomi</taxon>
        <taxon>Mammalia</taxon>
        <taxon>Eutheria</taxon>
        <taxon>Laurasiatheria</taxon>
        <taxon>Carnivora</taxon>
        <taxon>Feliformia</taxon>
        <taxon>Felidae</taxon>
        <taxon>Felinae</taxon>
        <taxon>Lynx</taxon>
    </lineage>
</organism>
<feature type="region of interest" description="Disordered" evidence="1">
    <location>
        <begin position="48"/>
        <end position="68"/>
    </location>
</feature>